<feature type="signal peptide" evidence="2">
    <location>
        <begin position="1"/>
        <end position="21"/>
    </location>
</feature>
<keyword evidence="4" id="KW-1185">Reference proteome</keyword>
<gene>
    <name evidence="3" type="ORF">SAMN05216179_3240</name>
</gene>
<proteinExistence type="predicted"/>
<protein>
    <submittedName>
        <fullName evidence="3">PQQ-like domain-containing protein</fullName>
    </submittedName>
</protein>
<feature type="region of interest" description="Disordered" evidence="1">
    <location>
        <begin position="30"/>
        <end position="90"/>
    </location>
</feature>
<accession>A0A1M7QJE5</accession>
<feature type="compositionally biased region" description="Basic and acidic residues" evidence="1">
    <location>
        <begin position="56"/>
        <end position="77"/>
    </location>
</feature>
<dbReference type="InterPro" id="IPR015943">
    <property type="entry name" value="WD40/YVTN_repeat-like_dom_sf"/>
</dbReference>
<dbReference type="EMBL" id="FRCZ01000007">
    <property type="protein sequence ID" value="SHN31125.1"/>
    <property type="molecule type" value="Genomic_DNA"/>
</dbReference>
<sequence length="469" mass="53329">MRNKYIMVIVTLFVCSFILMACSDDSIERTNGEENNTEGTENDDQQNNFELNNEDTENHGSQDEGKSDEEQQEKETENQDNNGNVKDISVDSVYEEIMDGDLLNEDAMEMENSNLDWDTTDLMNFSNKTISFVENKAFFTYYMNTYALRTVDNSYSEKIDVESDAQMVSYDNNLVFLQAKDEAIHLHFMDPETEKVVDTVTEDLVKATDSPLSNTFLYEDKLVGVTGIVGNIYIFDLPTKSLENVLNMEDIIGEKRDIRTLGFDEGILYMGNSGIFSSLYALDIDSGELSWELELGENNIYRQVEVSPREAIFIEDSMYVLLENSAYMELDKNTGELINAADFGTTTHLLHVTEENIFMAHENWNEEKEYIVSLNKETLEPNWAVAVDGEKYHYSAAIHDNYLYTAVLNPFMESDGTDWYKINIDTGEVLAKDKIAGLKNQNAEGLFFEIINGKMLLADGDSITIAPLE</sequence>
<dbReference type="OrthoDB" id="2962550at2"/>
<name>A0A1M7QJE5_9BACI</name>
<dbReference type="AlphaFoldDB" id="A0A1M7QJE5"/>
<dbReference type="SUPFAM" id="SSF50998">
    <property type="entry name" value="Quinoprotein alcohol dehydrogenase-like"/>
    <property type="match status" value="1"/>
</dbReference>
<evidence type="ECO:0000313" key="3">
    <source>
        <dbReference type="EMBL" id="SHN31125.1"/>
    </source>
</evidence>
<evidence type="ECO:0000313" key="4">
    <source>
        <dbReference type="Proteomes" id="UP000184184"/>
    </source>
</evidence>
<keyword evidence="2" id="KW-0732">Signal</keyword>
<dbReference type="PROSITE" id="PS51257">
    <property type="entry name" value="PROKAR_LIPOPROTEIN"/>
    <property type="match status" value="1"/>
</dbReference>
<reference evidence="3 4" key="1">
    <citation type="submission" date="2016-11" db="EMBL/GenBank/DDBJ databases">
        <authorList>
            <person name="Jaros S."/>
            <person name="Januszkiewicz K."/>
            <person name="Wedrychowicz H."/>
        </authorList>
    </citation>
    <scope>NUCLEOTIDE SEQUENCE [LARGE SCALE GENOMIC DNA]</scope>
    <source>
        <strain evidence="3 4">CGMCC 1.10681</strain>
    </source>
</reference>
<evidence type="ECO:0000256" key="2">
    <source>
        <dbReference type="SAM" id="SignalP"/>
    </source>
</evidence>
<feature type="chain" id="PRO_5038632605" evidence="2">
    <location>
        <begin position="22"/>
        <end position="469"/>
    </location>
</feature>
<evidence type="ECO:0000256" key="1">
    <source>
        <dbReference type="SAM" id="MobiDB-lite"/>
    </source>
</evidence>
<dbReference type="Gene3D" id="2.130.10.10">
    <property type="entry name" value="YVTN repeat-like/Quinoprotein amine dehydrogenase"/>
    <property type="match status" value="1"/>
</dbReference>
<organism evidence="3 4">
    <name type="scientific">Gracilibacillus kekensis</name>
    <dbReference type="NCBI Taxonomy" id="1027249"/>
    <lineage>
        <taxon>Bacteria</taxon>
        <taxon>Bacillati</taxon>
        <taxon>Bacillota</taxon>
        <taxon>Bacilli</taxon>
        <taxon>Bacillales</taxon>
        <taxon>Bacillaceae</taxon>
        <taxon>Gracilibacillus</taxon>
    </lineage>
</organism>
<dbReference type="Proteomes" id="UP000184184">
    <property type="component" value="Unassembled WGS sequence"/>
</dbReference>
<dbReference type="InterPro" id="IPR011047">
    <property type="entry name" value="Quinoprotein_ADH-like_sf"/>
</dbReference>
<dbReference type="RefSeq" id="WP_139251847.1">
    <property type="nucleotide sequence ID" value="NZ_FRCZ01000007.1"/>
</dbReference>